<evidence type="ECO:0000256" key="2">
    <source>
        <dbReference type="SAM" id="SignalP"/>
    </source>
</evidence>
<feature type="chain" id="PRO_5034342892" evidence="2">
    <location>
        <begin position="23"/>
        <end position="493"/>
    </location>
</feature>
<accession>A0A8C8T0U6</accession>
<keyword evidence="2" id="KW-0732">Signal</keyword>
<dbReference type="GeneTree" id="ENSGT00530000065187"/>
<name>A0A8C8T0U6_PERMB</name>
<keyword evidence="4" id="KW-1185">Reference proteome</keyword>
<dbReference type="Proteomes" id="UP000694547">
    <property type="component" value="Chromosome 10"/>
</dbReference>
<evidence type="ECO:0000313" key="4">
    <source>
        <dbReference type="Proteomes" id="UP000694547"/>
    </source>
</evidence>
<evidence type="ECO:0000256" key="1">
    <source>
        <dbReference type="SAM" id="MobiDB-lite"/>
    </source>
</evidence>
<protein>
    <submittedName>
        <fullName evidence="3">RIKEN cDNA 2310003L06 gene</fullName>
    </submittedName>
</protein>
<feature type="signal peptide" evidence="2">
    <location>
        <begin position="1"/>
        <end position="22"/>
    </location>
</feature>
<reference evidence="3" key="2">
    <citation type="submission" date="2025-08" db="UniProtKB">
        <authorList>
            <consortium name="Ensembl"/>
        </authorList>
    </citation>
    <scope>IDENTIFICATION</scope>
</reference>
<proteinExistence type="predicted"/>
<dbReference type="AlphaFoldDB" id="A0A8C8T0U6"/>
<reference evidence="3 4" key="1">
    <citation type="submission" date="2018-10" db="EMBL/GenBank/DDBJ databases">
        <title>Improved assembly of the deer mouse Peromyscus maniculatus genome.</title>
        <authorList>
            <person name="Lassance J.-M."/>
            <person name="Hoekstra H.E."/>
        </authorList>
    </citation>
    <scope>NUCLEOTIDE SEQUENCE [LARGE SCALE GENOMIC DNA]</scope>
</reference>
<reference evidence="3" key="3">
    <citation type="submission" date="2025-09" db="UniProtKB">
        <authorList>
            <consortium name="Ensembl"/>
        </authorList>
    </citation>
    <scope>IDENTIFICATION</scope>
</reference>
<evidence type="ECO:0000313" key="3">
    <source>
        <dbReference type="Ensembl" id="ENSPEMP00000004014.1"/>
    </source>
</evidence>
<sequence length="493" mass="55197">MKILILAVTTLNFVIYFPYNGSQEIHSPRKQHFSDNPPLSNHTASNLSFTLEEENSPTEDSNSYSALLDRIAKIPGSLSEGDNLEWLQADLQNFPPSGNDAQHSIFTNWTSVDFAYAKETVDNANSNASPSSDAIQDKFAISSFPPNSQITQRRRKMPLSRESGISPRKSVFHDQYKLQESDTPDLDTDSEITQSHQHFQSIGRTEELFASDPATYMQNSMEKFTALADEGTIDTSNENTFLGTGTTTNEETEQESVFFIDSTAPIKKDVVIPRKYFGSLIDKETSNEEESTFHTEAESESEVDVFQETEDISSSHNLKHFELEDGGFERNGFPNSNTANSLSQFIIVPSTEITISGGDLIIPEEENVDTLFATNPMNRKIYLKPMATKTKINSLDVNTSIKQNAETGGSVAVPRPSNSMHKIEKIGYSRRHNIYDDVDSKPIIAVIKDPYVTWKTIKNKQLSSTMESGDISNLRNDYQTPTDFTTKKNNKLI</sequence>
<dbReference type="Ensembl" id="ENSPEMT00000007242.2">
    <property type="protein sequence ID" value="ENSPEMP00000004014.1"/>
    <property type="gene ID" value="ENSPEMG00000006070.2"/>
</dbReference>
<feature type="region of interest" description="Disordered" evidence="1">
    <location>
        <begin position="139"/>
        <end position="166"/>
    </location>
</feature>
<organism evidence="3 4">
    <name type="scientific">Peromyscus maniculatus bairdii</name>
    <name type="common">Prairie deer mouse</name>
    <dbReference type="NCBI Taxonomy" id="230844"/>
    <lineage>
        <taxon>Eukaryota</taxon>
        <taxon>Metazoa</taxon>
        <taxon>Chordata</taxon>
        <taxon>Craniata</taxon>
        <taxon>Vertebrata</taxon>
        <taxon>Euteleostomi</taxon>
        <taxon>Mammalia</taxon>
        <taxon>Eutheria</taxon>
        <taxon>Euarchontoglires</taxon>
        <taxon>Glires</taxon>
        <taxon>Rodentia</taxon>
        <taxon>Myomorpha</taxon>
        <taxon>Muroidea</taxon>
        <taxon>Cricetidae</taxon>
        <taxon>Neotominae</taxon>
        <taxon>Peromyscus</taxon>
    </lineage>
</organism>